<name>A0ABP7SLF0_9SPHN</name>
<dbReference type="GO" id="GO:0016301">
    <property type="term" value="F:kinase activity"/>
    <property type="evidence" value="ECO:0007669"/>
    <property type="project" value="UniProtKB-KW"/>
</dbReference>
<keyword evidence="1" id="KW-0808">Transferase</keyword>
<evidence type="ECO:0000313" key="2">
    <source>
        <dbReference type="Proteomes" id="UP001500235"/>
    </source>
</evidence>
<protein>
    <submittedName>
        <fullName evidence="1">Uridine kinase</fullName>
    </submittedName>
</protein>
<dbReference type="SUPFAM" id="SSF52540">
    <property type="entry name" value="P-loop containing nucleoside triphosphate hydrolases"/>
    <property type="match status" value="1"/>
</dbReference>
<accession>A0ABP7SLF0</accession>
<comment type="caution">
    <text evidence="1">The sequence shown here is derived from an EMBL/GenBank/DDBJ whole genome shotgun (WGS) entry which is preliminary data.</text>
</comment>
<dbReference type="Proteomes" id="UP001500235">
    <property type="component" value="Unassembled WGS sequence"/>
</dbReference>
<dbReference type="EMBL" id="BAABBQ010000001">
    <property type="protein sequence ID" value="GAA4013310.1"/>
    <property type="molecule type" value="Genomic_DNA"/>
</dbReference>
<dbReference type="Gene3D" id="3.40.50.300">
    <property type="entry name" value="P-loop containing nucleotide triphosphate hydrolases"/>
    <property type="match status" value="1"/>
</dbReference>
<sequence>MIGNQRATERVAKRIHELGLSHPTRVAVDGRTASGKTTFADALAVAMHQRGRLVIRALIDGFHRPRVERHRRGRLSPDGYYEDARDLYAMRQLLLDPLGASGDLHYVTASFDLERDKPLVWSPERAPDDAVLIVDGTFLQRPELRDTWDFVIFLDVRPDEARRRGVERDAPALGGIAAASELYDRRYGPAFARYDAECQPMDYADIVMDSLS</sequence>
<reference evidence="2" key="1">
    <citation type="journal article" date="2019" name="Int. J. Syst. Evol. Microbiol.">
        <title>The Global Catalogue of Microorganisms (GCM) 10K type strain sequencing project: providing services to taxonomists for standard genome sequencing and annotation.</title>
        <authorList>
            <consortium name="The Broad Institute Genomics Platform"/>
            <consortium name="The Broad Institute Genome Sequencing Center for Infectious Disease"/>
            <person name="Wu L."/>
            <person name="Ma J."/>
        </authorList>
    </citation>
    <scope>NUCLEOTIDE SEQUENCE [LARGE SCALE GENOMIC DNA]</scope>
    <source>
        <strain evidence="2">JCM 17563</strain>
    </source>
</reference>
<evidence type="ECO:0000313" key="1">
    <source>
        <dbReference type="EMBL" id="GAA4013310.1"/>
    </source>
</evidence>
<gene>
    <name evidence="1" type="ORF">GCM10022280_09410</name>
</gene>
<keyword evidence="1" id="KW-0418">Kinase</keyword>
<dbReference type="RefSeq" id="WP_344706227.1">
    <property type="nucleotide sequence ID" value="NZ_BAABBQ010000001.1"/>
</dbReference>
<dbReference type="InterPro" id="IPR027417">
    <property type="entry name" value="P-loop_NTPase"/>
</dbReference>
<proteinExistence type="predicted"/>
<keyword evidence="2" id="KW-1185">Reference proteome</keyword>
<organism evidence="1 2">
    <name type="scientific">Sphingomonas swuensis</name>
    <dbReference type="NCBI Taxonomy" id="977800"/>
    <lineage>
        <taxon>Bacteria</taxon>
        <taxon>Pseudomonadati</taxon>
        <taxon>Pseudomonadota</taxon>
        <taxon>Alphaproteobacteria</taxon>
        <taxon>Sphingomonadales</taxon>
        <taxon>Sphingomonadaceae</taxon>
        <taxon>Sphingomonas</taxon>
    </lineage>
</organism>